<dbReference type="InterPro" id="IPR009057">
    <property type="entry name" value="Homeodomain-like_sf"/>
</dbReference>
<keyword evidence="2" id="KW-0238">DNA-binding</keyword>
<dbReference type="GO" id="GO:0003700">
    <property type="term" value="F:DNA-binding transcription factor activity"/>
    <property type="evidence" value="ECO:0007669"/>
    <property type="project" value="InterPro"/>
</dbReference>
<feature type="domain" description="HTH araC/xylS-type" evidence="4">
    <location>
        <begin position="187"/>
        <end position="286"/>
    </location>
</feature>
<dbReference type="SUPFAM" id="SSF46689">
    <property type="entry name" value="Homeodomain-like"/>
    <property type="match status" value="2"/>
</dbReference>
<dbReference type="SMART" id="SM00342">
    <property type="entry name" value="HTH_ARAC"/>
    <property type="match status" value="1"/>
</dbReference>
<dbReference type="InterPro" id="IPR014710">
    <property type="entry name" value="RmlC-like_jellyroll"/>
</dbReference>
<dbReference type="PANTHER" id="PTHR43280">
    <property type="entry name" value="ARAC-FAMILY TRANSCRIPTIONAL REGULATOR"/>
    <property type="match status" value="1"/>
</dbReference>
<keyword evidence="3" id="KW-0804">Transcription</keyword>
<evidence type="ECO:0000313" key="6">
    <source>
        <dbReference type="Proteomes" id="UP000326903"/>
    </source>
</evidence>
<dbReference type="InterPro" id="IPR011051">
    <property type="entry name" value="RmlC_Cupin_sf"/>
</dbReference>
<dbReference type="PROSITE" id="PS01124">
    <property type="entry name" value="HTH_ARAC_FAMILY_2"/>
    <property type="match status" value="1"/>
</dbReference>
<dbReference type="InterPro" id="IPR013096">
    <property type="entry name" value="Cupin_2"/>
</dbReference>
<gene>
    <name evidence="5" type="ORF">FW778_19615</name>
</gene>
<protein>
    <submittedName>
        <fullName evidence="5">AraC family transcriptional regulator</fullName>
    </submittedName>
</protein>
<accession>A0A5J5IDB4</accession>
<dbReference type="SUPFAM" id="SSF51182">
    <property type="entry name" value="RmlC-like cupins"/>
    <property type="match status" value="1"/>
</dbReference>
<dbReference type="GO" id="GO:0043565">
    <property type="term" value="F:sequence-specific DNA binding"/>
    <property type="evidence" value="ECO:0007669"/>
    <property type="project" value="InterPro"/>
</dbReference>
<dbReference type="Pfam" id="PF12833">
    <property type="entry name" value="HTH_18"/>
    <property type="match status" value="1"/>
</dbReference>
<comment type="caution">
    <text evidence="5">The sequence shown here is derived from an EMBL/GenBank/DDBJ whole genome shotgun (WGS) entry which is preliminary data.</text>
</comment>
<keyword evidence="6" id="KW-1185">Reference proteome</keyword>
<evidence type="ECO:0000256" key="3">
    <source>
        <dbReference type="ARBA" id="ARBA00023163"/>
    </source>
</evidence>
<dbReference type="Gene3D" id="1.10.10.60">
    <property type="entry name" value="Homeodomain-like"/>
    <property type="match status" value="2"/>
</dbReference>
<reference evidence="5 6" key="1">
    <citation type="submission" date="2019-09" db="EMBL/GenBank/DDBJ databases">
        <title>Draft genome sequence of Ginsengibacter sp. BR5-29.</title>
        <authorList>
            <person name="Im W.-T."/>
        </authorList>
    </citation>
    <scope>NUCLEOTIDE SEQUENCE [LARGE SCALE GENOMIC DNA]</scope>
    <source>
        <strain evidence="5 6">BR5-29</strain>
    </source>
</reference>
<proteinExistence type="predicted"/>
<dbReference type="Proteomes" id="UP000326903">
    <property type="component" value="Unassembled WGS sequence"/>
</dbReference>
<keyword evidence="1" id="KW-0805">Transcription regulation</keyword>
<evidence type="ECO:0000256" key="1">
    <source>
        <dbReference type="ARBA" id="ARBA00023015"/>
    </source>
</evidence>
<name>A0A5J5IDB4_9BACT</name>
<dbReference type="Pfam" id="PF07883">
    <property type="entry name" value="Cupin_2"/>
    <property type="match status" value="1"/>
</dbReference>
<dbReference type="AlphaFoldDB" id="A0A5J5IDB4"/>
<organism evidence="5 6">
    <name type="scientific">Ginsengibacter hankyongi</name>
    <dbReference type="NCBI Taxonomy" id="2607284"/>
    <lineage>
        <taxon>Bacteria</taxon>
        <taxon>Pseudomonadati</taxon>
        <taxon>Bacteroidota</taxon>
        <taxon>Chitinophagia</taxon>
        <taxon>Chitinophagales</taxon>
        <taxon>Chitinophagaceae</taxon>
        <taxon>Ginsengibacter</taxon>
    </lineage>
</organism>
<dbReference type="PANTHER" id="PTHR43280:SF2">
    <property type="entry name" value="HTH-TYPE TRANSCRIPTIONAL REGULATOR EXSA"/>
    <property type="match status" value="1"/>
</dbReference>
<dbReference type="EMBL" id="VYQF01000009">
    <property type="protein sequence ID" value="KAA9036152.1"/>
    <property type="molecule type" value="Genomic_DNA"/>
</dbReference>
<evidence type="ECO:0000259" key="4">
    <source>
        <dbReference type="PROSITE" id="PS01124"/>
    </source>
</evidence>
<sequence>MKVIQFTIPVEIDNSIYFQEDRLPYFYRHLHRHIETQITWVVNGEGTLVIGNNMLPFRSGDLFVIGANQPHLFKSDPSYFIPGSRRQIHSLNIFFNPTGFISHLLAFPEMLSIKKFVNSSNTGLQASDKDAAKLAEHFLKIRNSSVGFRLAYFIEFLQVMANLRKWKPLSTGSFEYSISDTEGLRMNDIYQYTMDHFTEDITLAQIAAIAYLTPQSFCRYFKKHTNKTYVNFLNEVRINEACKKFMELNFESIGNVAYQSGFNSVVSFNRVFKSIMEKTPKEFIRTYHKDN</sequence>
<dbReference type="Gene3D" id="2.60.120.10">
    <property type="entry name" value="Jelly Rolls"/>
    <property type="match status" value="1"/>
</dbReference>
<dbReference type="InterPro" id="IPR018060">
    <property type="entry name" value="HTH_AraC"/>
</dbReference>
<evidence type="ECO:0000313" key="5">
    <source>
        <dbReference type="EMBL" id="KAA9036152.1"/>
    </source>
</evidence>
<evidence type="ECO:0000256" key="2">
    <source>
        <dbReference type="ARBA" id="ARBA00023125"/>
    </source>
</evidence>